<reference evidence="3" key="1">
    <citation type="submission" date="2014-07" db="EMBL/GenBank/DDBJ databases">
        <authorList>
            <person name="Urmite Genomes Urmite Genomes"/>
        </authorList>
    </citation>
    <scope>NUCLEOTIDE SEQUENCE</scope>
    <source>
        <strain evidence="3">13S34_air</strain>
    </source>
</reference>
<evidence type="ECO:0000256" key="1">
    <source>
        <dbReference type="SAM" id="Phobius"/>
    </source>
</evidence>
<feature type="transmembrane region" description="Helical" evidence="1">
    <location>
        <begin position="6"/>
        <end position="27"/>
    </location>
</feature>
<dbReference type="Pfam" id="PF17881">
    <property type="entry name" value="TseB"/>
    <property type="match status" value="1"/>
</dbReference>
<sequence>MKKWLITVVSVVIIAGLAIGITLLVSAQSSYRNVEKKATDLALTEKVITSANDAYVYNGSLAYITVIGTDKNNDKKAIFVPANFSKKAIQQVWLEDGISKSDALTKLQEQAEVESVLHTKLGYEEPGAVWEITYIDSHNQLNYMYYQHENGEQWKHITVTEENDDL</sequence>
<dbReference type="AlphaFoldDB" id="A0A078MF14"/>
<dbReference type="SUPFAM" id="SSF54403">
    <property type="entry name" value="Cystatin/monellin"/>
    <property type="match status" value="2"/>
</dbReference>
<keyword evidence="1" id="KW-0812">Transmembrane</keyword>
<organism evidence="3">
    <name type="scientific">Metalysinibacillus saudimassiliensis</name>
    <dbReference type="NCBI Taxonomy" id="1461583"/>
    <lineage>
        <taxon>Bacteria</taxon>
        <taxon>Bacillati</taxon>
        <taxon>Bacillota</taxon>
        <taxon>Bacilli</taxon>
        <taxon>Bacillales</taxon>
        <taxon>Caryophanaceae</taxon>
        <taxon>Metalysinibacillus</taxon>
    </lineage>
</organism>
<keyword evidence="1" id="KW-0472">Membrane</keyword>
<dbReference type="InterPro" id="IPR041401">
    <property type="entry name" value="TseB-like_dom"/>
</dbReference>
<proteinExistence type="predicted"/>
<evidence type="ECO:0000313" key="3">
    <source>
        <dbReference type="EMBL" id="CEA04865.1"/>
    </source>
</evidence>
<feature type="domain" description="Cell wall elongation regulator TseB-like" evidence="2">
    <location>
        <begin position="37"/>
        <end position="81"/>
    </location>
</feature>
<name>A0A078MF14_9BACL</name>
<dbReference type="HOGENOM" id="CLU_114070_2_1_9"/>
<evidence type="ECO:0000259" key="2">
    <source>
        <dbReference type="Pfam" id="PF17881"/>
    </source>
</evidence>
<dbReference type="Gene3D" id="3.10.450.40">
    <property type="match status" value="2"/>
</dbReference>
<protein>
    <recommendedName>
        <fullName evidence="2">Cell wall elongation regulator TseB-like domain-containing protein</fullName>
    </recommendedName>
</protein>
<keyword evidence="1" id="KW-1133">Transmembrane helix</keyword>
<accession>A0A078MF14</accession>
<dbReference type="InterPro" id="IPR046350">
    <property type="entry name" value="Cystatin_sf"/>
</dbReference>
<dbReference type="PATRIC" id="fig|1461583.4.peg.2101"/>
<dbReference type="EMBL" id="LN483076">
    <property type="protein sequence ID" value="CEA04865.1"/>
    <property type="molecule type" value="Genomic_DNA"/>
</dbReference>
<gene>
    <name evidence="3" type="ORF">BN1050_02183</name>
</gene>